<protein>
    <submittedName>
        <fullName evidence="4">DUF2510 domain-containing protein</fullName>
    </submittedName>
</protein>
<feature type="region of interest" description="Disordered" evidence="1">
    <location>
        <begin position="77"/>
        <end position="151"/>
    </location>
</feature>
<keyword evidence="6" id="KW-1185">Reference proteome</keyword>
<dbReference type="InterPro" id="IPR018929">
    <property type="entry name" value="DUF2510"/>
</dbReference>
<feature type="region of interest" description="Disordered" evidence="1">
    <location>
        <begin position="1"/>
        <end position="24"/>
    </location>
</feature>
<dbReference type="EMBL" id="RCIW01000001">
    <property type="protein sequence ID" value="RLP12883.1"/>
    <property type="molecule type" value="Genomic_DNA"/>
</dbReference>
<feature type="transmembrane region" description="Helical" evidence="2">
    <location>
        <begin position="249"/>
        <end position="267"/>
    </location>
</feature>
<dbReference type="Pfam" id="PF10708">
    <property type="entry name" value="DUF2510"/>
    <property type="match status" value="1"/>
</dbReference>
<proteinExistence type="predicted"/>
<dbReference type="Proteomes" id="UP000279336">
    <property type="component" value="Unassembled WGS sequence"/>
</dbReference>
<evidence type="ECO:0000313" key="7">
    <source>
        <dbReference type="Proteomes" id="UP000279336"/>
    </source>
</evidence>
<keyword evidence="2" id="KW-1133">Transmembrane helix</keyword>
<reference evidence="4 7" key="3">
    <citation type="submission" date="2018-10" db="EMBL/GenBank/DDBJ databases">
        <title>Propionibacterium australiense Genome Sequencing and Assembly.</title>
        <authorList>
            <person name="Bernier A.-M."/>
            <person name="Bernard K."/>
        </authorList>
    </citation>
    <scope>NUCLEOTIDE SEQUENCE [LARGE SCALE GENOMIC DNA]</scope>
    <source>
        <strain evidence="4 7">NML98A078</strain>
    </source>
</reference>
<feature type="compositionally biased region" description="Low complexity" evidence="1">
    <location>
        <begin position="100"/>
        <end position="111"/>
    </location>
</feature>
<accession>A0A383S453</accession>
<gene>
    <name evidence="4" type="ORF">D7U36_00120</name>
    <name evidence="5" type="ORF">PROPAUS_0693</name>
</gene>
<name>A0A383S453_9ACTN</name>
<organism evidence="5 6">
    <name type="scientific">Propionibacterium australiense</name>
    <dbReference type="NCBI Taxonomy" id="119981"/>
    <lineage>
        <taxon>Bacteria</taxon>
        <taxon>Bacillati</taxon>
        <taxon>Actinomycetota</taxon>
        <taxon>Actinomycetes</taxon>
        <taxon>Propionibacteriales</taxon>
        <taxon>Propionibacteriaceae</taxon>
        <taxon>Propionibacterium</taxon>
    </lineage>
</organism>
<keyword evidence="2" id="KW-0472">Membrane</keyword>
<feature type="region of interest" description="Disordered" evidence="1">
    <location>
        <begin position="30"/>
        <end position="49"/>
    </location>
</feature>
<evidence type="ECO:0000256" key="1">
    <source>
        <dbReference type="SAM" id="MobiDB-lite"/>
    </source>
</evidence>
<feature type="compositionally biased region" description="Pro residues" evidence="1">
    <location>
        <begin position="1"/>
        <end position="16"/>
    </location>
</feature>
<evidence type="ECO:0000313" key="6">
    <source>
        <dbReference type="Proteomes" id="UP000263928"/>
    </source>
</evidence>
<reference evidence="5" key="2">
    <citation type="submission" date="2018-08" db="EMBL/GenBank/DDBJ databases">
        <authorList>
            <person name="Ferrada E.E."/>
            <person name="Latorre B.A."/>
        </authorList>
    </citation>
    <scope>NUCLEOTIDE SEQUENCE [LARGE SCALE GENOMIC DNA]</scope>
    <source>
        <strain evidence="5">Propionibacterium_australiense1</strain>
    </source>
</reference>
<dbReference type="OrthoDB" id="3727323at2"/>
<evidence type="ECO:0000313" key="4">
    <source>
        <dbReference type="EMBL" id="RLP12883.1"/>
    </source>
</evidence>
<dbReference type="RefSeq" id="WP_119161166.1">
    <property type="nucleotide sequence ID" value="NZ_LR134442.1"/>
</dbReference>
<evidence type="ECO:0000256" key="2">
    <source>
        <dbReference type="SAM" id="Phobius"/>
    </source>
</evidence>
<sequence length="290" mass="29830">MSTPGSPPPGWYPDPADPASGRLRHWDGAAWGQQTSGGQGTPGGGSPGGQGRRLAWVVAVIAVLVLAVITVVLLGRGRGTPDVEDTNTAAASGTPWDEMSSPSPSASPSPSGLCLTQMSATDATPARNRPLTAGRLTMPVPDGWSGPIRESRVPNSDTGWAYYTRLGIDMPNWVAQQTIGTLRPEAVTTTEETALEMLACLPGSVLYQSVTAAIAEHQTTSISIDGVPATQVDATLSIKSDKLATEASMIRIIVVAVAGTASFYLSAVPAERTDLLAVADRTAAGLSVAG</sequence>
<feature type="domain" description="DUF2510" evidence="3">
    <location>
        <begin position="9"/>
        <end position="37"/>
    </location>
</feature>
<dbReference type="Proteomes" id="UP000263928">
    <property type="component" value="Unassembled WGS sequence"/>
</dbReference>
<evidence type="ECO:0000259" key="3">
    <source>
        <dbReference type="Pfam" id="PF10708"/>
    </source>
</evidence>
<reference evidence="6" key="1">
    <citation type="submission" date="2018-08" db="EMBL/GenBank/DDBJ databases">
        <authorList>
            <person name="Hornung B."/>
        </authorList>
    </citation>
    <scope>NUCLEOTIDE SEQUENCE [LARGE SCALE GENOMIC DNA]</scope>
</reference>
<feature type="transmembrane region" description="Helical" evidence="2">
    <location>
        <begin position="54"/>
        <end position="74"/>
    </location>
</feature>
<evidence type="ECO:0000313" key="5">
    <source>
        <dbReference type="EMBL" id="SYZ32785.1"/>
    </source>
</evidence>
<keyword evidence="2" id="KW-0812">Transmembrane</keyword>
<dbReference type="AlphaFoldDB" id="A0A383S453"/>
<dbReference type="EMBL" id="UNQJ01000003">
    <property type="protein sequence ID" value="SYZ32785.1"/>
    <property type="molecule type" value="Genomic_DNA"/>
</dbReference>
<feature type="compositionally biased region" description="Gly residues" evidence="1">
    <location>
        <begin position="35"/>
        <end position="49"/>
    </location>
</feature>